<evidence type="ECO:0000313" key="11">
    <source>
        <dbReference type="Proteomes" id="UP000002357"/>
    </source>
</evidence>
<dbReference type="Gene3D" id="3.40.190.10">
    <property type="entry name" value="Periplasmic binding protein-like II"/>
    <property type="match status" value="2"/>
</dbReference>
<dbReference type="eggNOG" id="COG0715">
    <property type="taxonomic scope" value="Bacteria"/>
</dbReference>
<evidence type="ECO:0000256" key="1">
    <source>
        <dbReference type="ARBA" id="ARBA00004418"/>
    </source>
</evidence>
<evidence type="ECO:0000256" key="8">
    <source>
        <dbReference type="ARBA" id="ARBA00023136"/>
    </source>
</evidence>
<evidence type="ECO:0000256" key="9">
    <source>
        <dbReference type="SAM" id="MobiDB-lite"/>
    </source>
</evidence>
<comment type="subcellular location">
    <subcellularLocation>
        <location evidence="2">Cell inner membrane</location>
    </subcellularLocation>
    <subcellularLocation>
        <location evidence="1">Periplasm</location>
    </subcellularLocation>
</comment>
<organism evidence="10 11">
    <name type="scientific">Streptomyces clavuligerus</name>
    <dbReference type="NCBI Taxonomy" id="1901"/>
    <lineage>
        <taxon>Bacteria</taxon>
        <taxon>Bacillati</taxon>
        <taxon>Actinomycetota</taxon>
        <taxon>Actinomycetes</taxon>
        <taxon>Kitasatosporales</taxon>
        <taxon>Streptomycetaceae</taxon>
        <taxon>Streptomyces</taxon>
    </lineage>
</organism>
<sequence length="434" mass="45766">MSSRPSRRKADGWAAAPSARVRGVSCDVRDSPYEPPPSATKTRPRRLLPGRVRATYPPGFTRGTPSVPAIRTTLRRGAVSAAVLPLLIGALASCGYGSEKDDDSTAPAATGKKLSADAVRLGYFPNLTHATALVGEQEGILQKKLGGTLLKSTTFNAGPSAIEALNAGSIDIGFIGPSPSINGFAKSKGKNLRIVAGSASGGVKLVVNPKKIKTLEDLRGKRIATPQLGNTQDVAFLNWIAEKGWKTDAQSGKGDVLVVRTDNKITPDAYSSGSIDGAWVPEPTASKLVSQGAKVLLDETELWPGKQFVITHLIVAQKFLKEHPDVVEAVVRGTVETNAWIGANPDRAKKSANARLKALTGKPLPAEIIDPAWPSIRFTDDPLAATLKTQADHAVQAGLLKQPELAGIYDLTILNKVLKAAGRPEVSDAGLGIR</sequence>
<keyword evidence="10" id="KW-0449">Lipoprotein</keyword>
<dbReference type="EMBL" id="CM000913">
    <property type="protein sequence ID" value="EFG09966.1"/>
    <property type="molecule type" value="Genomic_DNA"/>
</dbReference>
<dbReference type="SUPFAM" id="SSF53850">
    <property type="entry name" value="Periplasmic binding protein-like II"/>
    <property type="match status" value="1"/>
</dbReference>
<accession>E2PVX6</accession>
<keyword evidence="5" id="KW-1003">Cell membrane</keyword>
<evidence type="ECO:0000313" key="10">
    <source>
        <dbReference type="EMBL" id="EFG09966.1"/>
    </source>
</evidence>
<keyword evidence="8" id="KW-0472">Membrane</keyword>
<proteinExistence type="inferred from homology"/>
<keyword evidence="7" id="KW-0732">Signal</keyword>
<gene>
    <name evidence="10" type="ORF">SCLAV_4893</name>
</gene>
<evidence type="ECO:0000256" key="6">
    <source>
        <dbReference type="ARBA" id="ARBA00022519"/>
    </source>
</evidence>
<evidence type="ECO:0000256" key="4">
    <source>
        <dbReference type="ARBA" id="ARBA00022448"/>
    </source>
</evidence>
<name>E2PVX6_STRCL</name>
<dbReference type="STRING" id="1901.BB341_04465"/>
<dbReference type="PANTHER" id="PTHR30024">
    <property type="entry name" value="ALIPHATIC SULFONATES-BINDING PROTEIN-RELATED"/>
    <property type="match status" value="1"/>
</dbReference>
<dbReference type="Pfam" id="PF13379">
    <property type="entry name" value="NMT1_2"/>
    <property type="match status" value="1"/>
</dbReference>
<dbReference type="CDD" id="cd13553">
    <property type="entry name" value="PBP2_NrtA_CpmA_like"/>
    <property type="match status" value="1"/>
</dbReference>
<protein>
    <submittedName>
        <fullName evidence="10">Lipoprotein</fullName>
    </submittedName>
</protein>
<dbReference type="GO" id="GO:0042626">
    <property type="term" value="F:ATPase-coupled transmembrane transporter activity"/>
    <property type="evidence" value="ECO:0007669"/>
    <property type="project" value="InterPro"/>
</dbReference>
<dbReference type="InterPro" id="IPR044527">
    <property type="entry name" value="NrtA/CpmA_ABC-bd_dom"/>
</dbReference>
<evidence type="ECO:0000256" key="3">
    <source>
        <dbReference type="ARBA" id="ARBA00010742"/>
    </source>
</evidence>
<dbReference type="AlphaFoldDB" id="E2PVX6"/>
<reference evidence="10 11" key="1">
    <citation type="journal article" date="2010" name="Genome Biol. Evol.">
        <title>The sequence of a 1.8-mb bacterial linear plasmid reveals a rich evolutionary reservoir of secondary metabolic pathways.</title>
        <authorList>
            <person name="Medema M.H."/>
            <person name="Trefzer A."/>
            <person name="Kovalchuk A."/>
            <person name="van den Berg M."/>
            <person name="Mueller U."/>
            <person name="Heijne W."/>
            <person name="Wu L."/>
            <person name="Alam M.T."/>
            <person name="Ronning C.M."/>
            <person name="Nierman W.C."/>
            <person name="Bovenberg R.A.L."/>
            <person name="Breitling R."/>
            <person name="Takano E."/>
        </authorList>
    </citation>
    <scope>NUCLEOTIDE SEQUENCE [LARGE SCALE GENOMIC DNA]</scope>
    <source>
        <strain evidence="11">ATCC 27064 / DSM 738 / JCM 4710 / NBRC 13307 / NCIMB 12785 / NRRL 3585 / VKM Ac-602</strain>
    </source>
</reference>
<dbReference type="GO" id="GO:0042597">
    <property type="term" value="C:periplasmic space"/>
    <property type="evidence" value="ECO:0007669"/>
    <property type="project" value="UniProtKB-SubCell"/>
</dbReference>
<keyword evidence="11" id="KW-1185">Reference proteome</keyword>
<keyword evidence="6" id="KW-0997">Cell inner membrane</keyword>
<dbReference type="PANTHER" id="PTHR30024:SF47">
    <property type="entry name" value="TAURINE-BINDING PERIPLASMIC PROTEIN"/>
    <property type="match status" value="1"/>
</dbReference>
<dbReference type="Proteomes" id="UP000002357">
    <property type="component" value="Chromosome"/>
</dbReference>
<dbReference type="NCBIfam" id="TIGR01728">
    <property type="entry name" value="SsuA_fam"/>
    <property type="match status" value="1"/>
</dbReference>
<evidence type="ECO:0000256" key="2">
    <source>
        <dbReference type="ARBA" id="ARBA00004533"/>
    </source>
</evidence>
<dbReference type="GO" id="GO:0005886">
    <property type="term" value="C:plasma membrane"/>
    <property type="evidence" value="ECO:0007669"/>
    <property type="project" value="UniProtKB-SubCell"/>
</dbReference>
<keyword evidence="4" id="KW-0813">Transport</keyword>
<dbReference type="InterPro" id="IPR010067">
    <property type="entry name" value="ABC_SsuA_sub-bd"/>
</dbReference>
<evidence type="ECO:0000256" key="5">
    <source>
        <dbReference type="ARBA" id="ARBA00022475"/>
    </source>
</evidence>
<comment type="similarity">
    <text evidence="3">Belongs to the bacterial solute-binding protein SsuA/TauA family.</text>
</comment>
<feature type="region of interest" description="Disordered" evidence="9">
    <location>
        <begin position="1"/>
        <end position="44"/>
    </location>
</feature>
<evidence type="ECO:0000256" key="7">
    <source>
        <dbReference type="ARBA" id="ARBA00022729"/>
    </source>
</evidence>